<dbReference type="eggNOG" id="KOG0264">
    <property type="taxonomic scope" value="Eukaryota"/>
</dbReference>
<name>A0A099NWS9_PICKU</name>
<dbReference type="Pfam" id="PF00400">
    <property type="entry name" value="WD40"/>
    <property type="match status" value="3"/>
</dbReference>
<feature type="repeat" description="WD" evidence="6">
    <location>
        <begin position="186"/>
        <end position="228"/>
    </location>
</feature>
<dbReference type="InterPro" id="IPR019775">
    <property type="entry name" value="WD40_repeat_CS"/>
</dbReference>
<evidence type="ECO:0000256" key="4">
    <source>
        <dbReference type="ARBA" id="ARBA00022853"/>
    </source>
</evidence>
<feature type="repeat" description="WD" evidence="6">
    <location>
        <begin position="373"/>
        <end position="406"/>
    </location>
</feature>
<dbReference type="SUPFAM" id="SSF50978">
    <property type="entry name" value="WD40 repeat-like"/>
    <property type="match status" value="1"/>
</dbReference>
<dbReference type="HOGENOM" id="CLU_020445_3_1_1"/>
<feature type="repeat" description="WD" evidence="6">
    <location>
        <begin position="316"/>
        <end position="358"/>
    </location>
</feature>
<evidence type="ECO:0000256" key="1">
    <source>
        <dbReference type="ARBA" id="ARBA00004123"/>
    </source>
</evidence>
<keyword evidence="4" id="KW-0156">Chromatin regulator</keyword>
<dbReference type="InterPro" id="IPR050459">
    <property type="entry name" value="WD_repeat_RBAP46/RBAP48/MSI1"/>
</dbReference>
<dbReference type="InterPro" id="IPR015943">
    <property type="entry name" value="WD40/YVTN_repeat-like_dom_sf"/>
</dbReference>
<evidence type="ECO:0000256" key="5">
    <source>
        <dbReference type="ARBA" id="ARBA00023242"/>
    </source>
</evidence>
<proteinExistence type="predicted"/>
<dbReference type="InterPro" id="IPR022052">
    <property type="entry name" value="Histone-bd_RBBP4-like_N"/>
</dbReference>
<evidence type="ECO:0000256" key="2">
    <source>
        <dbReference type="ARBA" id="ARBA00022574"/>
    </source>
</evidence>
<gene>
    <name evidence="8" type="ORF">JL09_g3753</name>
</gene>
<evidence type="ECO:0000256" key="6">
    <source>
        <dbReference type="PROSITE-ProRule" id="PRU00221"/>
    </source>
</evidence>
<evidence type="ECO:0000313" key="9">
    <source>
        <dbReference type="Proteomes" id="UP000029867"/>
    </source>
</evidence>
<comment type="caution">
    <text evidence="8">The sequence shown here is derived from an EMBL/GenBank/DDBJ whole genome shotgun (WGS) entry which is preliminary data.</text>
</comment>
<dbReference type="InterPro" id="IPR036322">
    <property type="entry name" value="WD40_repeat_dom_sf"/>
</dbReference>
<dbReference type="EMBL" id="JQFK01000044">
    <property type="protein sequence ID" value="KGK37075.1"/>
    <property type="molecule type" value="Genomic_DNA"/>
</dbReference>
<sequence length="425" mass="48354">MEESAAMEAKLTETLLNMAVPQDGSENPDSDEESTETILQEYKLWRKNCTYMYAFVCETALNWPSLSIQMVKSGTFINKTKDSKFAAVRNLLLTTYSSGEEEKEYLKIGSIQLPKSLTESMNMTAEELETVDSRLKISKKYEQAVEINKTRLHPKNHLINATINANGDVHVYHLDEKMSLVKDYPLLHHKKNGFGLCWDPVNHNRLLSSSEDGSVALWDYTESTSPLRVFTDHDGYVNDVRFAFEDGIFGSVGEDQRFVLRDLKNDKVLINQTFKETSFNSLTFSPFNKHLVAFGGDNSNIYIYDIRQMDTCLHVLTGHIKSITNIEWDPFHPHIIASSSLDRRVILWDLTKIGEEQTAEEVEDGVPELVMMHGGHTGGVNDFCFSPEIEWCIASCSDDNIVHIWQPKRDIVDPKDLVIDDSLVE</sequence>
<accession>A0A099NWS9</accession>
<comment type="subcellular location">
    <subcellularLocation>
        <location evidence="1">Nucleus</location>
    </subcellularLocation>
</comment>
<dbReference type="InterPro" id="IPR001680">
    <property type="entry name" value="WD40_rpt"/>
</dbReference>
<feature type="domain" description="Histone-binding protein RBBP4-like N-terminal" evidence="7">
    <location>
        <begin position="40"/>
        <end position="115"/>
    </location>
</feature>
<keyword evidence="2 6" id="KW-0853">WD repeat</keyword>
<reference evidence="9" key="1">
    <citation type="journal article" date="2014" name="Microb. Cell Fact.">
        <title>Exploiting Issatchenkia orientalis SD108 for succinic acid production.</title>
        <authorList>
            <person name="Xiao H."/>
            <person name="Shao Z."/>
            <person name="Jiang Y."/>
            <person name="Dole S."/>
            <person name="Zhao H."/>
        </authorList>
    </citation>
    <scope>NUCLEOTIDE SEQUENCE [LARGE SCALE GENOMIC DNA]</scope>
    <source>
        <strain evidence="9">SD108</strain>
    </source>
</reference>
<dbReference type="InterPro" id="IPR020472">
    <property type="entry name" value="WD40_PAC1"/>
</dbReference>
<dbReference type="PRINTS" id="PR00320">
    <property type="entry name" value="GPROTEINBRPT"/>
</dbReference>
<dbReference type="PROSITE" id="PS50082">
    <property type="entry name" value="WD_REPEATS_2"/>
    <property type="match status" value="3"/>
</dbReference>
<organism evidence="8 9">
    <name type="scientific">Pichia kudriavzevii</name>
    <name type="common">Yeast</name>
    <name type="synonym">Issatchenkia orientalis</name>
    <dbReference type="NCBI Taxonomy" id="4909"/>
    <lineage>
        <taxon>Eukaryota</taxon>
        <taxon>Fungi</taxon>
        <taxon>Dikarya</taxon>
        <taxon>Ascomycota</taxon>
        <taxon>Saccharomycotina</taxon>
        <taxon>Pichiomycetes</taxon>
        <taxon>Pichiales</taxon>
        <taxon>Pichiaceae</taxon>
        <taxon>Pichia</taxon>
    </lineage>
</organism>
<keyword evidence="5" id="KW-0539">Nucleus</keyword>
<dbReference type="PROSITE" id="PS50294">
    <property type="entry name" value="WD_REPEATS_REGION"/>
    <property type="match status" value="1"/>
</dbReference>
<dbReference type="AlphaFoldDB" id="A0A099NWS9"/>
<evidence type="ECO:0000259" key="7">
    <source>
        <dbReference type="Pfam" id="PF12265"/>
    </source>
</evidence>
<dbReference type="PANTHER" id="PTHR22850">
    <property type="entry name" value="WD40 REPEAT FAMILY"/>
    <property type="match status" value="1"/>
</dbReference>
<dbReference type="SMART" id="SM00320">
    <property type="entry name" value="WD40"/>
    <property type="match status" value="5"/>
</dbReference>
<protein>
    <recommendedName>
        <fullName evidence="7">Histone-binding protein RBBP4-like N-terminal domain-containing protein</fullName>
    </recommendedName>
</protein>
<dbReference type="GO" id="GO:0005634">
    <property type="term" value="C:nucleus"/>
    <property type="evidence" value="ECO:0007669"/>
    <property type="project" value="UniProtKB-SubCell"/>
</dbReference>
<dbReference type="GO" id="GO:0006325">
    <property type="term" value="P:chromatin organization"/>
    <property type="evidence" value="ECO:0007669"/>
    <property type="project" value="UniProtKB-KW"/>
</dbReference>
<dbReference type="VEuPathDB" id="FungiDB:C5L36_0B01880"/>
<dbReference type="Proteomes" id="UP000029867">
    <property type="component" value="Unassembled WGS sequence"/>
</dbReference>
<dbReference type="Gene3D" id="2.130.10.10">
    <property type="entry name" value="YVTN repeat-like/Quinoprotein amine dehydrogenase"/>
    <property type="match status" value="1"/>
</dbReference>
<dbReference type="Pfam" id="PF12265">
    <property type="entry name" value="CAF1C_H4-bd"/>
    <property type="match status" value="1"/>
</dbReference>
<evidence type="ECO:0000313" key="8">
    <source>
        <dbReference type="EMBL" id="KGK37075.1"/>
    </source>
</evidence>
<evidence type="ECO:0000256" key="3">
    <source>
        <dbReference type="ARBA" id="ARBA00022737"/>
    </source>
</evidence>
<dbReference type="PROSITE" id="PS00678">
    <property type="entry name" value="WD_REPEATS_1"/>
    <property type="match status" value="1"/>
</dbReference>
<keyword evidence="3" id="KW-0677">Repeat</keyword>